<dbReference type="STRING" id="4096.A0A1U7Y9C2"/>
<dbReference type="SUPFAM" id="SSF56672">
    <property type="entry name" value="DNA/RNA polymerases"/>
    <property type="match status" value="1"/>
</dbReference>
<proteinExistence type="predicted"/>
<evidence type="ECO:0000313" key="1">
    <source>
        <dbReference type="Proteomes" id="UP000189701"/>
    </source>
</evidence>
<organism evidence="1 2">
    <name type="scientific">Nicotiana sylvestris</name>
    <name type="common">Wood tobacco</name>
    <name type="synonym">South American tobacco</name>
    <dbReference type="NCBI Taxonomy" id="4096"/>
    <lineage>
        <taxon>Eukaryota</taxon>
        <taxon>Viridiplantae</taxon>
        <taxon>Streptophyta</taxon>
        <taxon>Embryophyta</taxon>
        <taxon>Tracheophyta</taxon>
        <taxon>Spermatophyta</taxon>
        <taxon>Magnoliopsida</taxon>
        <taxon>eudicotyledons</taxon>
        <taxon>Gunneridae</taxon>
        <taxon>Pentapetalae</taxon>
        <taxon>asterids</taxon>
        <taxon>lamiids</taxon>
        <taxon>Solanales</taxon>
        <taxon>Solanaceae</taxon>
        <taxon>Nicotianoideae</taxon>
        <taxon>Nicotianeae</taxon>
        <taxon>Nicotiana</taxon>
    </lineage>
</organism>
<keyword evidence="1" id="KW-1185">Reference proteome</keyword>
<dbReference type="InterPro" id="IPR043128">
    <property type="entry name" value="Rev_trsase/Diguanyl_cyclase"/>
</dbReference>
<sequence length="216" mass="24295">MARLLEVNGSQLEVVPKVDVIVVGLNPISMHSQLDLRPIGYTIVVDQCEVPSMDSKPIVCEFLEVFPTDLTGMPPDRDIDFCIDLVSGLAGYYRRFIEGFSSILAPLTKLNHKDALFGWFDECELSFQKLKTALTTALAKYGHQKLGELTQRLEIPELKWENITMDFVVGLPQTLRKYDAVSVIVDQLTKSSYFILVMTSYSSKRLAQTYCYAAPS</sequence>
<dbReference type="AlphaFoldDB" id="A0A1U7Y9C2"/>
<dbReference type="InterPro" id="IPR043502">
    <property type="entry name" value="DNA/RNA_pol_sf"/>
</dbReference>
<protein>
    <submittedName>
        <fullName evidence="2">Uncharacterized protein LOC104245747</fullName>
    </submittedName>
</protein>
<name>A0A1U7Y9C2_NICSY</name>
<accession>A0A1U7Y9C2</accession>
<dbReference type="eggNOG" id="KOG0017">
    <property type="taxonomic scope" value="Eukaryota"/>
</dbReference>
<dbReference type="Gene3D" id="3.30.70.270">
    <property type="match status" value="1"/>
</dbReference>
<dbReference type="PANTHER" id="PTHR45835:SF99">
    <property type="entry name" value="CHROMO DOMAIN-CONTAINING PROTEIN-RELATED"/>
    <property type="match status" value="1"/>
</dbReference>
<gene>
    <name evidence="2" type="primary">LOC104245747</name>
</gene>
<reference evidence="2" key="2">
    <citation type="submission" date="2025-08" db="UniProtKB">
        <authorList>
            <consortium name="RefSeq"/>
        </authorList>
    </citation>
    <scope>IDENTIFICATION</scope>
    <source>
        <tissue evidence="2">Leaf</tissue>
    </source>
</reference>
<dbReference type="Proteomes" id="UP000189701">
    <property type="component" value="Unplaced"/>
</dbReference>
<dbReference type="PANTHER" id="PTHR45835">
    <property type="entry name" value="YALI0A06105P"/>
    <property type="match status" value="1"/>
</dbReference>
<evidence type="ECO:0000313" key="2">
    <source>
        <dbReference type="RefSeq" id="XP_009799708.1"/>
    </source>
</evidence>
<reference evidence="1" key="1">
    <citation type="journal article" date="2013" name="Genome Biol.">
        <title>Reference genomes and transcriptomes of Nicotiana sylvestris and Nicotiana tomentosiformis.</title>
        <authorList>
            <person name="Sierro N."/>
            <person name="Battey J.N."/>
            <person name="Ouadi S."/>
            <person name="Bovet L."/>
            <person name="Goepfert S."/>
            <person name="Bakaher N."/>
            <person name="Peitsch M.C."/>
            <person name="Ivanov N.V."/>
        </authorList>
    </citation>
    <scope>NUCLEOTIDE SEQUENCE [LARGE SCALE GENOMIC DNA]</scope>
</reference>
<dbReference type="RefSeq" id="XP_009799708.1">
    <property type="nucleotide sequence ID" value="XM_009801406.1"/>
</dbReference>